<dbReference type="Gene3D" id="3.30.1590.10">
    <property type="entry name" value="Maltooligosyl trehalose synthase, domain 2"/>
    <property type="match status" value="1"/>
</dbReference>
<dbReference type="PANTHER" id="PTHR10357">
    <property type="entry name" value="ALPHA-AMYLASE FAMILY MEMBER"/>
    <property type="match status" value="1"/>
</dbReference>
<dbReference type="AlphaFoldDB" id="A0A1M5C8V0"/>
<dbReference type="Gene3D" id="3.20.20.80">
    <property type="entry name" value="Glycosidases"/>
    <property type="match status" value="1"/>
</dbReference>
<name>A0A1M5C8V0_9ACTN</name>
<reference evidence="2 3" key="1">
    <citation type="submission" date="2016-11" db="EMBL/GenBank/DDBJ databases">
        <authorList>
            <person name="Jaros S."/>
            <person name="Januszkiewicz K."/>
            <person name="Wedrychowicz H."/>
        </authorList>
    </citation>
    <scope>NUCLEOTIDE SEQUENCE [LARGE SCALE GENOMIC DNA]</scope>
    <source>
        <strain evidence="2 3">DSM 45627</strain>
    </source>
</reference>
<dbReference type="GO" id="GO:0047470">
    <property type="term" value="F:(1,4)-alpha-D-glucan 1-alpha-D-glucosylmutase activity"/>
    <property type="evidence" value="ECO:0007669"/>
    <property type="project" value="TreeGrafter"/>
</dbReference>
<dbReference type="NCBIfam" id="TIGR02401">
    <property type="entry name" value="trehalose_TreY"/>
    <property type="match status" value="1"/>
</dbReference>
<dbReference type="EMBL" id="FQVU01000001">
    <property type="protein sequence ID" value="SHF51179.1"/>
    <property type="molecule type" value="Genomic_DNA"/>
</dbReference>
<keyword evidence="3" id="KW-1185">Reference proteome</keyword>
<organism evidence="2 3">
    <name type="scientific">Jatrophihabitans endophyticus</name>
    <dbReference type="NCBI Taxonomy" id="1206085"/>
    <lineage>
        <taxon>Bacteria</taxon>
        <taxon>Bacillati</taxon>
        <taxon>Actinomycetota</taxon>
        <taxon>Actinomycetes</taxon>
        <taxon>Jatrophihabitantales</taxon>
        <taxon>Jatrophihabitantaceae</taxon>
        <taxon>Jatrophihabitans</taxon>
    </lineage>
</organism>
<accession>A0A1M5C8V0</accession>
<evidence type="ECO:0000313" key="2">
    <source>
        <dbReference type="EMBL" id="SHF51179.1"/>
    </source>
</evidence>
<gene>
    <name evidence="2" type="ORF">SAMN05443575_0151</name>
</gene>
<dbReference type="STRING" id="1206085.SAMN05443575_0151"/>
<dbReference type="GO" id="GO:0005992">
    <property type="term" value="P:trehalose biosynthetic process"/>
    <property type="evidence" value="ECO:0007669"/>
    <property type="project" value="TreeGrafter"/>
</dbReference>
<dbReference type="CDD" id="cd11336">
    <property type="entry name" value="AmyAc_MTSase"/>
    <property type="match status" value="1"/>
</dbReference>
<dbReference type="SUPFAM" id="SSF51445">
    <property type="entry name" value="(Trans)glycosidases"/>
    <property type="match status" value="1"/>
</dbReference>
<dbReference type="Gene3D" id="1.10.10.470">
    <property type="entry name" value="Maltooligosyl trehalose synthase, domain 4"/>
    <property type="match status" value="1"/>
</dbReference>
<dbReference type="Proteomes" id="UP000186132">
    <property type="component" value="Unassembled WGS sequence"/>
</dbReference>
<dbReference type="Pfam" id="PF00128">
    <property type="entry name" value="Alpha-amylase"/>
    <property type="match status" value="1"/>
</dbReference>
<dbReference type="InterPro" id="IPR012767">
    <property type="entry name" value="Trehalose_TreY"/>
</dbReference>
<feature type="domain" description="Glycosyl hydrolase family 13 catalytic" evidence="1">
    <location>
        <begin position="17"/>
        <end position="655"/>
    </location>
</feature>
<dbReference type="InterPro" id="IPR006047">
    <property type="entry name" value="GH13_cat_dom"/>
</dbReference>
<protein>
    <submittedName>
        <fullName evidence="2">Maltooligosyl trehalose synthase</fullName>
    </submittedName>
</protein>
<dbReference type="OrthoDB" id="9761577at2"/>
<dbReference type="PANTHER" id="PTHR10357:SF216">
    <property type="entry name" value="MALTOOLIGOSYL TREHALOSE SYNTHASE-RELATED"/>
    <property type="match status" value="1"/>
</dbReference>
<dbReference type="RefSeq" id="WP_073384735.1">
    <property type="nucleotide sequence ID" value="NZ_FQVU01000001.1"/>
</dbReference>
<dbReference type="InterPro" id="IPR013797">
    <property type="entry name" value="Maltooligo_trehalose_synth_4"/>
</dbReference>
<proteinExistence type="predicted"/>
<dbReference type="SMART" id="SM00642">
    <property type="entry name" value="Aamy"/>
    <property type="match status" value="1"/>
</dbReference>
<sequence>MTSATGGSLPSATYRLQITPGFDLHAAAAVCDYLDALGVGVVYLSPILPSSRGSDHGYDVVAWDTVDPQRGGPDGWTRVLADARSRSLGVLVDIVPNHAGVADPTQNAAWWDVLKHGRDAEHAPWFDIEWAHGRLLLPVLGDDFDASQLEVVGAGDDAELRYFDNRFPIAPGTGDGSAAEVHDRQHYELVNWRRADTDQNYRRFFAVTTLAGLRVEDDAIFDATHEQIGRWVEDGITGLRVDHPDGLADPRRYAERLRELAGPDAWLLVEKILEHGEELPADWPVDGTTGYDALAEATGVLVDPAAEPAFDELYRDLTADELDAPAHIRAGKHEIVSTILRAEINRLTRLVPDVPRADEALAELAVSFAVYRSYLPGGEADLDAAVTQSRAARPDLTDTLELLLPRLRDPADELAVRFQQTSGAVMAKGVEDTAFYRYTRFVALNEVGGDPAHFGLGLDAFHAAQQRRLRVAPRAMTTLSTHDTKRGEDVRARLAVLAELPHEWTALVRGLLAAAPVPDTAFAYLLWQTFAGVGLIERERLHAYAEKAMREAATSTTWTKPDERFEATVHAAVDAAYDDPAVHTALNAFVEHITPYGWSNALTQKLVQLTMPGVPDVYQGTELWEDSLVDPDNRRPVDYDARRALLERLDTDGSRPPAIDASGAAKLWVVSRTLRLRRERPEAFTGYTPLRADGPAADHVVAYDRGGVLVVATRLPVALERDGGWRDTTLDVGGRGNDVFTGNEHEGRVAVADLLGTYPVALLAR</sequence>
<evidence type="ECO:0000313" key="3">
    <source>
        <dbReference type="Proteomes" id="UP000186132"/>
    </source>
</evidence>
<dbReference type="GO" id="GO:0030980">
    <property type="term" value="P:alpha-glucan catabolic process"/>
    <property type="evidence" value="ECO:0007669"/>
    <property type="project" value="TreeGrafter"/>
</dbReference>
<dbReference type="InterPro" id="IPR017853">
    <property type="entry name" value="GH"/>
</dbReference>
<dbReference type="Gene3D" id="1.10.150.200">
    <property type="entry name" value="Maltooligosyl trehalose synthase, domain 3"/>
    <property type="match status" value="1"/>
</dbReference>
<evidence type="ECO:0000259" key="1">
    <source>
        <dbReference type="SMART" id="SM00642"/>
    </source>
</evidence>